<dbReference type="EMBL" id="CP120627">
    <property type="protein sequence ID" value="WEW56951.1"/>
    <property type="molecule type" value="Genomic_DNA"/>
</dbReference>
<proteinExistence type="predicted"/>
<evidence type="ECO:0000313" key="1">
    <source>
        <dbReference type="EMBL" id="WEW56951.1"/>
    </source>
</evidence>
<dbReference type="AlphaFoldDB" id="A0AAF0IHR8"/>
<keyword evidence="2" id="KW-1185">Reference proteome</keyword>
<accession>A0AAF0IHR8</accession>
<reference evidence="1" key="1">
    <citation type="submission" date="2023-03" db="EMBL/GenBank/DDBJ databases">
        <title>Emydomyces testavorans Genome Sequence.</title>
        <authorList>
            <person name="Hoyer L."/>
        </authorList>
    </citation>
    <scope>NUCLEOTIDE SEQUENCE</scope>
    <source>
        <strain evidence="1">16-2883</strain>
    </source>
</reference>
<organism evidence="1 2">
    <name type="scientific">Emydomyces testavorans</name>
    <dbReference type="NCBI Taxonomy" id="2070801"/>
    <lineage>
        <taxon>Eukaryota</taxon>
        <taxon>Fungi</taxon>
        <taxon>Dikarya</taxon>
        <taxon>Ascomycota</taxon>
        <taxon>Pezizomycotina</taxon>
        <taxon>Eurotiomycetes</taxon>
        <taxon>Eurotiomycetidae</taxon>
        <taxon>Onygenales</taxon>
        <taxon>Nannizziopsiaceae</taxon>
        <taxon>Emydomyces</taxon>
    </lineage>
</organism>
<name>A0AAF0IHR8_9EURO</name>
<gene>
    <name evidence="1" type="ORF">PRK78_002410</name>
</gene>
<protein>
    <submittedName>
        <fullName evidence="1">Uncharacterized protein</fullName>
    </submittedName>
</protein>
<sequence>MTWITHPQGCVTGLANGPDKRRQNALDIVCTQPRNDGDPANIIVVVVILLGIGAEAIQQLNQRLACHAGPDLDADWIPKTTDVFQMATVELPCPITNPDKCGRSVVVAVRRCALKRQMEGFVGRENRSRAEFFHRSHLGVGSGRRRPYLAAVRQCFPYGGPRLCILASNSANSDDRPIQPVRQNVRLLFQKPDFLVDDMRSDIIEALCAVTSLQNEHLSKRRGGEMASGDLNLRWTDQRR</sequence>
<dbReference type="Proteomes" id="UP001219355">
    <property type="component" value="Chromosome 1"/>
</dbReference>
<evidence type="ECO:0000313" key="2">
    <source>
        <dbReference type="Proteomes" id="UP001219355"/>
    </source>
</evidence>